<dbReference type="InterPro" id="IPR036237">
    <property type="entry name" value="Xyl_isomerase-like_sf"/>
</dbReference>
<dbReference type="SUPFAM" id="SSF51658">
    <property type="entry name" value="Xylose isomerase-like"/>
    <property type="match status" value="1"/>
</dbReference>
<dbReference type="PANTHER" id="PTHR42194">
    <property type="entry name" value="UPF0276 PROTEIN HI_1600"/>
    <property type="match status" value="1"/>
</dbReference>
<dbReference type="NCBIfam" id="NF003818">
    <property type="entry name" value="PRK05409.1"/>
    <property type="match status" value="1"/>
</dbReference>
<dbReference type="PANTHER" id="PTHR42194:SF1">
    <property type="entry name" value="UPF0276 PROTEIN HI_1600"/>
    <property type="match status" value="1"/>
</dbReference>
<reference evidence="1" key="1">
    <citation type="submission" date="2020-02" db="EMBL/GenBank/DDBJ databases">
        <authorList>
            <person name="Meier V. D."/>
        </authorList>
    </citation>
    <scope>NUCLEOTIDE SEQUENCE</scope>
    <source>
        <strain evidence="1">AVDCRST_MAG67</strain>
    </source>
</reference>
<dbReference type="Gene3D" id="3.20.20.150">
    <property type="entry name" value="Divalent-metal-dependent TIM barrel enzymes"/>
    <property type="match status" value="1"/>
</dbReference>
<dbReference type="Pfam" id="PF05114">
    <property type="entry name" value="MbnB_TglH_ChrH"/>
    <property type="match status" value="1"/>
</dbReference>
<organism evidence="1">
    <name type="scientific">uncultured Solirubrobacteraceae bacterium</name>
    <dbReference type="NCBI Taxonomy" id="1162706"/>
    <lineage>
        <taxon>Bacteria</taxon>
        <taxon>Bacillati</taxon>
        <taxon>Actinomycetota</taxon>
        <taxon>Thermoleophilia</taxon>
        <taxon>Solirubrobacterales</taxon>
        <taxon>Solirubrobacteraceae</taxon>
        <taxon>environmental samples</taxon>
    </lineage>
</organism>
<accession>A0A6J4RWZ0</accession>
<dbReference type="EMBL" id="CADCVQ010000051">
    <property type="protein sequence ID" value="CAA9484272.1"/>
    <property type="molecule type" value="Genomic_DNA"/>
</dbReference>
<evidence type="ECO:0000313" key="1">
    <source>
        <dbReference type="EMBL" id="CAA9484272.1"/>
    </source>
</evidence>
<protein>
    <submittedName>
        <fullName evidence="1">Uncharacterized protein</fullName>
    </submittedName>
</protein>
<dbReference type="AlphaFoldDB" id="A0A6J4RWZ0"/>
<dbReference type="InterPro" id="IPR007801">
    <property type="entry name" value="MbnB/TglH/ChrH"/>
</dbReference>
<name>A0A6J4RWZ0_9ACTN</name>
<gene>
    <name evidence="1" type="ORF">AVDCRST_MAG67-1008</name>
</gene>
<sequence>MNTTDVTWQLGQGVGWRPQLDGAIARAPGLGFVEVIAEAIGGHGLPAGVAAAVQRGLQVVPHGVSLSLGGAERPDVARLAQLAAVAERCGAPLVSEHIAFVRAGGRESGHLLPVPRTREALDILSDNVAIAQEALPVPLALEHVAALVQWPGAEMDEATFVAQLIERTGALLLLDLSNLYANAHNHGYDALQSLQRFPLERIAYVHVGGGRLRDGVYHDTHADPVVPGVLQLVEELFALTDAPGVLLERDDDFAPEAEFAAELRAIADAVRRGTEQRVRA</sequence>
<proteinExistence type="predicted"/>